<name>A0A9P7CWX1_9AGAM</name>
<comment type="caution">
    <text evidence="2">The sequence shown here is derived from an EMBL/GenBank/DDBJ whole genome shotgun (WGS) entry which is preliminary data.</text>
</comment>
<evidence type="ECO:0000313" key="3">
    <source>
        <dbReference type="Proteomes" id="UP000714275"/>
    </source>
</evidence>
<keyword evidence="1" id="KW-0812">Transmembrane</keyword>
<sequence>MGNISISKGLLDSSIIYQCYHVVMGGFSIVAIGYEVADALERYQRQHHIAGVLFFKQLLQYVESEISMPISLARLEDSAGLSRMFLCCYVDTHIRVYDCEELMAVTVPPQFTRVKKMLGIDGDLKRVFAPKGTIFSYDVNGRTRVKEQCLVAV</sequence>
<evidence type="ECO:0000313" key="2">
    <source>
        <dbReference type="EMBL" id="KAG1769465.1"/>
    </source>
</evidence>
<reference evidence="2" key="1">
    <citation type="journal article" date="2020" name="New Phytol.">
        <title>Comparative genomics reveals dynamic genome evolution in host specialist ectomycorrhizal fungi.</title>
        <authorList>
            <person name="Lofgren L.A."/>
            <person name="Nguyen N.H."/>
            <person name="Vilgalys R."/>
            <person name="Ruytinx J."/>
            <person name="Liao H.L."/>
            <person name="Branco S."/>
            <person name="Kuo A."/>
            <person name="LaButti K."/>
            <person name="Lipzen A."/>
            <person name="Andreopoulos W."/>
            <person name="Pangilinan J."/>
            <person name="Riley R."/>
            <person name="Hundley H."/>
            <person name="Na H."/>
            <person name="Barry K."/>
            <person name="Grigoriev I.V."/>
            <person name="Stajich J.E."/>
            <person name="Kennedy P.G."/>
        </authorList>
    </citation>
    <scope>NUCLEOTIDE SEQUENCE</scope>
    <source>
        <strain evidence="2">DOB743</strain>
    </source>
</reference>
<accession>A0A9P7CWX1</accession>
<keyword evidence="1" id="KW-0472">Membrane</keyword>
<keyword evidence="1" id="KW-1133">Transmembrane helix</keyword>
<gene>
    <name evidence="2" type="ORF">EV702DRAFT_1141501</name>
</gene>
<proteinExistence type="predicted"/>
<organism evidence="2 3">
    <name type="scientific">Suillus placidus</name>
    <dbReference type="NCBI Taxonomy" id="48579"/>
    <lineage>
        <taxon>Eukaryota</taxon>
        <taxon>Fungi</taxon>
        <taxon>Dikarya</taxon>
        <taxon>Basidiomycota</taxon>
        <taxon>Agaricomycotina</taxon>
        <taxon>Agaricomycetes</taxon>
        <taxon>Agaricomycetidae</taxon>
        <taxon>Boletales</taxon>
        <taxon>Suillineae</taxon>
        <taxon>Suillaceae</taxon>
        <taxon>Suillus</taxon>
    </lineage>
</organism>
<dbReference type="Proteomes" id="UP000714275">
    <property type="component" value="Unassembled WGS sequence"/>
</dbReference>
<protein>
    <submittedName>
        <fullName evidence="2">Uncharacterized protein</fullName>
    </submittedName>
</protein>
<dbReference type="AlphaFoldDB" id="A0A9P7CWX1"/>
<dbReference type="EMBL" id="JABBWD010000072">
    <property type="protein sequence ID" value="KAG1769465.1"/>
    <property type="molecule type" value="Genomic_DNA"/>
</dbReference>
<feature type="transmembrane region" description="Helical" evidence="1">
    <location>
        <begin position="15"/>
        <end position="37"/>
    </location>
</feature>
<keyword evidence="3" id="KW-1185">Reference proteome</keyword>
<dbReference type="OrthoDB" id="3266525at2759"/>
<evidence type="ECO:0000256" key="1">
    <source>
        <dbReference type="SAM" id="Phobius"/>
    </source>
</evidence>
<feature type="non-terminal residue" evidence="2">
    <location>
        <position position="153"/>
    </location>
</feature>